<dbReference type="Gene3D" id="2.10.60.10">
    <property type="entry name" value="CD59"/>
    <property type="match status" value="1"/>
</dbReference>
<evidence type="ECO:0000313" key="4">
    <source>
        <dbReference type="Proteomes" id="UP000618051"/>
    </source>
</evidence>
<dbReference type="Pfam" id="PF00087">
    <property type="entry name" value="Toxin_TOLIP"/>
    <property type="match status" value="1"/>
</dbReference>
<keyword evidence="4" id="KW-1185">Reference proteome</keyword>
<evidence type="ECO:0000313" key="3">
    <source>
        <dbReference type="EMBL" id="KAI1243666.1"/>
    </source>
</evidence>
<reference evidence="3" key="3">
    <citation type="submission" date="2022-01" db="EMBL/GenBank/DDBJ databases">
        <authorList>
            <person name="Rubenstein D.R."/>
        </authorList>
    </citation>
    <scope>NUCLEOTIDE SEQUENCE</scope>
    <source>
        <strain evidence="3">SS15</strain>
        <tissue evidence="3">Liver</tissue>
    </source>
</reference>
<reference evidence="2" key="1">
    <citation type="submission" date="2020-10" db="EMBL/GenBank/DDBJ databases">
        <title>Feather gene expression reveals the developmental basis of iridescence in African starlings.</title>
        <authorList>
            <person name="Rubenstein D.R."/>
        </authorList>
    </citation>
    <scope>NUCLEOTIDE SEQUENCE</scope>
    <source>
        <strain evidence="2">SS15</strain>
        <tissue evidence="2">Liver</tissue>
    </source>
</reference>
<dbReference type="Proteomes" id="UP000618051">
    <property type="component" value="Unassembled WGS sequence"/>
</dbReference>
<evidence type="ECO:0000313" key="2">
    <source>
        <dbReference type="EMBL" id="KAG0118600.1"/>
    </source>
</evidence>
<reference evidence="3 4" key="2">
    <citation type="journal article" date="2021" name="J. Hered.">
        <title>Feather Gene Expression Elucidates the Developmental Basis of Plumage Iridescence in African Starlings.</title>
        <authorList>
            <person name="Rubenstein D.R."/>
            <person name="Corvelo A."/>
            <person name="MacManes M.D."/>
            <person name="Maia R."/>
            <person name="Narzisi G."/>
            <person name="Rousaki A."/>
            <person name="Vandenabeele P."/>
            <person name="Shawkey M.D."/>
            <person name="Solomon J."/>
        </authorList>
    </citation>
    <scope>NUCLEOTIDE SEQUENCE [LARGE SCALE GENOMIC DNA]</scope>
    <source>
        <strain evidence="3">SS15</strain>
    </source>
</reference>
<organism evidence="2">
    <name type="scientific">Lamprotornis superbus</name>
    <dbReference type="NCBI Taxonomy" id="245042"/>
    <lineage>
        <taxon>Eukaryota</taxon>
        <taxon>Metazoa</taxon>
        <taxon>Chordata</taxon>
        <taxon>Craniata</taxon>
        <taxon>Vertebrata</taxon>
        <taxon>Euteleostomi</taxon>
        <taxon>Archelosauria</taxon>
        <taxon>Archosauria</taxon>
        <taxon>Dinosauria</taxon>
        <taxon>Saurischia</taxon>
        <taxon>Theropoda</taxon>
        <taxon>Coelurosauria</taxon>
        <taxon>Aves</taxon>
        <taxon>Neognathae</taxon>
        <taxon>Neoaves</taxon>
        <taxon>Telluraves</taxon>
        <taxon>Australaves</taxon>
        <taxon>Passeriformes</taxon>
        <taxon>Sturnidae</taxon>
        <taxon>Lamprotornis</taxon>
    </lineage>
</organism>
<dbReference type="InterPro" id="IPR035076">
    <property type="entry name" value="Toxin/TOLIP"/>
</dbReference>
<dbReference type="SUPFAM" id="SSF57302">
    <property type="entry name" value="Snake toxin-like"/>
    <property type="match status" value="1"/>
</dbReference>
<sequence length="205" mass="22310">MGVVGLFSVISKGCDSSCETSYQDFNVGNRNISCCSSDLCNLNAAGTVRSSYGLAGGVAAGNYYTSSDAQFGIHQAQDILKHIVFPGRILLNKHQRTGTSKSQAQRSQFQDGGHLWALEAPHPYCHQYFTRLSVKNPKTPRVEPKQTRKQSTQQRVAWPSSVSFVSSVAVEILISNASQVTGNHPASEKKERLPGMAAIFPLQHV</sequence>
<comment type="caution">
    <text evidence="2">The sequence shown here is derived from an EMBL/GenBank/DDBJ whole genome shotgun (WGS) entry which is preliminary data.</text>
</comment>
<dbReference type="AlphaFoldDB" id="A0A835NPB9"/>
<dbReference type="OrthoDB" id="5945173at2759"/>
<accession>A0A835NPB9</accession>
<protein>
    <recommendedName>
        <fullName evidence="1">Snake toxin/toxin-like domain-containing protein</fullName>
    </recommendedName>
</protein>
<proteinExistence type="predicted"/>
<gene>
    <name evidence="3" type="ORF">IHE44_0001308</name>
    <name evidence="2" type="ORF">IHE44_000795</name>
</gene>
<dbReference type="InterPro" id="IPR045860">
    <property type="entry name" value="Snake_toxin-like_sf"/>
</dbReference>
<feature type="domain" description="Snake toxin/toxin-like" evidence="1">
    <location>
        <begin position="8"/>
        <end position="41"/>
    </location>
</feature>
<name>A0A835NPB9_9PASS</name>
<dbReference type="EMBL" id="JADDUC020000001">
    <property type="protein sequence ID" value="KAI1243666.1"/>
    <property type="molecule type" value="Genomic_DNA"/>
</dbReference>
<evidence type="ECO:0000259" key="1">
    <source>
        <dbReference type="Pfam" id="PF00087"/>
    </source>
</evidence>
<dbReference type="GO" id="GO:0030154">
    <property type="term" value="P:cell differentiation"/>
    <property type="evidence" value="ECO:0007669"/>
    <property type="project" value="UniProtKB-ARBA"/>
</dbReference>
<dbReference type="EMBL" id="JADDUC010000107">
    <property type="protein sequence ID" value="KAG0118600.1"/>
    <property type="molecule type" value="Genomic_DNA"/>
</dbReference>